<dbReference type="AlphaFoldDB" id="A0A2P8R3I4"/>
<accession>A0A2P8R3I4</accession>
<sequence length="88" mass="10188">MATFVEKEALIELFNGLPGTISGAVITEEKFAQNEDVDKCIEIVRELIHLEQSEIDFNKYKKIFDEMKVPYIKMIEERIGEKLYSTVS</sequence>
<dbReference type="RefSeq" id="WP_106869448.1">
    <property type="nucleotide sequence ID" value="NZ_CP053841.1"/>
</dbReference>
<dbReference type="Proteomes" id="UP000240535">
    <property type="component" value="Unassembled WGS sequence"/>
</dbReference>
<gene>
    <name evidence="1" type="ORF">CQ405_00405</name>
</gene>
<name>A0A2P8R3I4_9BACT</name>
<keyword evidence="2" id="KW-1185">Reference proteome</keyword>
<evidence type="ECO:0000313" key="1">
    <source>
        <dbReference type="EMBL" id="PSM53051.1"/>
    </source>
</evidence>
<evidence type="ECO:0000313" key="2">
    <source>
        <dbReference type="Proteomes" id="UP000240535"/>
    </source>
</evidence>
<organism evidence="1 2">
    <name type="scientific">Campylobacter blaseri</name>
    <dbReference type="NCBI Taxonomy" id="2042961"/>
    <lineage>
        <taxon>Bacteria</taxon>
        <taxon>Pseudomonadati</taxon>
        <taxon>Campylobacterota</taxon>
        <taxon>Epsilonproteobacteria</taxon>
        <taxon>Campylobacterales</taxon>
        <taxon>Campylobacteraceae</taxon>
        <taxon>Campylobacter</taxon>
    </lineage>
</organism>
<comment type="caution">
    <text evidence="1">The sequence shown here is derived from an EMBL/GenBank/DDBJ whole genome shotgun (WGS) entry which is preliminary data.</text>
</comment>
<reference evidence="2" key="1">
    <citation type="submission" date="2017-10" db="EMBL/GenBank/DDBJ databases">
        <title>Campylobacter species from seals.</title>
        <authorList>
            <person name="Gilbert M.J."/>
            <person name="Zomer A.L."/>
            <person name="Timmerman A.J."/>
            <person name="Duim B."/>
            <person name="Wagenaar J.A."/>
        </authorList>
    </citation>
    <scope>NUCLEOTIDE SEQUENCE [LARGE SCALE GENOMIC DNA]</scope>
    <source>
        <strain evidence="2">17S00004-5</strain>
    </source>
</reference>
<proteinExistence type="predicted"/>
<protein>
    <submittedName>
        <fullName evidence="1">Uncharacterized protein</fullName>
    </submittedName>
</protein>
<dbReference type="EMBL" id="PDHH01000001">
    <property type="protein sequence ID" value="PSM53051.1"/>
    <property type="molecule type" value="Genomic_DNA"/>
</dbReference>